<evidence type="ECO:0000256" key="1">
    <source>
        <dbReference type="SAM" id="MobiDB-lite"/>
    </source>
</evidence>
<reference evidence="2" key="1">
    <citation type="submission" date="2020-02" db="EMBL/GenBank/DDBJ databases">
        <authorList>
            <person name="Meier V. D."/>
        </authorList>
    </citation>
    <scope>NUCLEOTIDE SEQUENCE</scope>
    <source>
        <strain evidence="2">AVDCRST_MAG31</strain>
    </source>
</reference>
<sequence>GSAQQRQGGLHLVLPQAVQCSIRRGGRGSGASHVRGCRSFRRMAYPLAPAPSIRAFRCGRPRRRNASGKPGLHSAKSPGGSHDKGGCGTRGFRSIRGVTDRAVPPLRRSARVPPIPGSAPEGGARARHILRHL</sequence>
<name>A0A6J4TRP9_9SPHN</name>
<proteinExistence type="predicted"/>
<organism evidence="2">
    <name type="scientific">uncultured Sphingomonas sp</name>
    <dbReference type="NCBI Taxonomy" id="158754"/>
    <lineage>
        <taxon>Bacteria</taxon>
        <taxon>Pseudomonadati</taxon>
        <taxon>Pseudomonadota</taxon>
        <taxon>Alphaproteobacteria</taxon>
        <taxon>Sphingomonadales</taxon>
        <taxon>Sphingomonadaceae</taxon>
        <taxon>Sphingomonas</taxon>
        <taxon>environmental samples</taxon>
    </lineage>
</organism>
<gene>
    <name evidence="2" type="ORF">AVDCRST_MAG31-2269</name>
</gene>
<feature type="non-terminal residue" evidence="2">
    <location>
        <position position="1"/>
    </location>
</feature>
<feature type="non-terminal residue" evidence="2">
    <location>
        <position position="133"/>
    </location>
</feature>
<accession>A0A6J4TRP9</accession>
<dbReference type="EMBL" id="CADCWA010000175">
    <property type="protein sequence ID" value="CAA9529794.1"/>
    <property type="molecule type" value="Genomic_DNA"/>
</dbReference>
<protein>
    <submittedName>
        <fullName evidence="2">UPF0061 protein YdiU</fullName>
    </submittedName>
</protein>
<feature type="region of interest" description="Disordered" evidence="1">
    <location>
        <begin position="58"/>
        <end position="126"/>
    </location>
</feature>
<evidence type="ECO:0000313" key="2">
    <source>
        <dbReference type="EMBL" id="CAA9529794.1"/>
    </source>
</evidence>
<dbReference type="AlphaFoldDB" id="A0A6J4TRP9"/>